<dbReference type="PROSITE" id="PS50835">
    <property type="entry name" value="IG_LIKE"/>
    <property type="match status" value="3"/>
</dbReference>
<reference evidence="7" key="2">
    <citation type="submission" date="2025-09" db="UniProtKB">
        <authorList>
            <consortium name="Ensembl"/>
        </authorList>
    </citation>
    <scope>IDENTIFICATION</scope>
</reference>
<dbReference type="FunFam" id="2.60.40.10:FF:000222">
    <property type="entry name" value="Myomesin 1"/>
    <property type="match status" value="1"/>
</dbReference>
<dbReference type="InterPro" id="IPR003961">
    <property type="entry name" value="FN3_dom"/>
</dbReference>
<accession>A0A3B4VHR0</accession>
<feature type="region of interest" description="Disordered" evidence="3">
    <location>
        <begin position="1108"/>
        <end position="1150"/>
    </location>
</feature>
<dbReference type="InterPro" id="IPR013783">
    <property type="entry name" value="Ig-like_fold"/>
</dbReference>
<dbReference type="InterPro" id="IPR013151">
    <property type="entry name" value="Immunoglobulin_dom"/>
</dbReference>
<dbReference type="AlphaFoldDB" id="A0A3B4VHR0"/>
<dbReference type="FunFam" id="2.60.40.10:FF:000134">
    <property type="entry name" value="Myomesin 1"/>
    <property type="match status" value="1"/>
</dbReference>
<keyword evidence="1" id="KW-0677">Repeat</keyword>
<dbReference type="Gene3D" id="2.60.40.10">
    <property type="entry name" value="Immunoglobulins"/>
    <property type="match status" value="9"/>
</dbReference>
<keyword evidence="2" id="KW-0393">Immunoglobulin domain</keyword>
<evidence type="ECO:0000256" key="3">
    <source>
        <dbReference type="SAM" id="MobiDB-lite"/>
    </source>
</evidence>
<dbReference type="CDD" id="cd00063">
    <property type="entry name" value="FN3"/>
    <property type="match status" value="4"/>
</dbReference>
<organism evidence="7 8">
    <name type="scientific">Seriola dumerili</name>
    <name type="common">Greater amberjack</name>
    <name type="synonym">Caranx dumerili</name>
    <dbReference type="NCBI Taxonomy" id="41447"/>
    <lineage>
        <taxon>Eukaryota</taxon>
        <taxon>Metazoa</taxon>
        <taxon>Chordata</taxon>
        <taxon>Craniata</taxon>
        <taxon>Vertebrata</taxon>
        <taxon>Euteleostomi</taxon>
        <taxon>Actinopterygii</taxon>
        <taxon>Neopterygii</taxon>
        <taxon>Teleostei</taxon>
        <taxon>Neoteleostei</taxon>
        <taxon>Acanthomorphata</taxon>
        <taxon>Carangaria</taxon>
        <taxon>Carangiformes</taxon>
        <taxon>Carangidae</taxon>
        <taxon>Seriola</taxon>
    </lineage>
</organism>
<evidence type="ECO:0000256" key="4">
    <source>
        <dbReference type="SAM" id="Phobius"/>
    </source>
</evidence>
<dbReference type="InterPro" id="IPR036116">
    <property type="entry name" value="FN3_sf"/>
</dbReference>
<dbReference type="PROSITE" id="PS50853">
    <property type="entry name" value="FN3"/>
    <property type="match status" value="4"/>
</dbReference>
<dbReference type="SUPFAM" id="SSF48726">
    <property type="entry name" value="Immunoglobulin"/>
    <property type="match status" value="4"/>
</dbReference>
<name>A0A3B4VHR0_SERDU</name>
<proteinExistence type="predicted"/>
<dbReference type="PANTHER" id="PTHR13817">
    <property type="entry name" value="TITIN"/>
    <property type="match status" value="1"/>
</dbReference>
<feature type="domain" description="Ig-like" evidence="5">
    <location>
        <begin position="977"/>
        <end position="1083"/>
    </location>
</feature>
<dbReference type="FunFam" id="2.60.40.10:FF:000179">
    <property type="entry name" value="Myomesin 2"/>
    <property type="match status" value="1"/>
</dbReference>
<dbReference type="SUPFAM" id="SSF49265">
    <property type="entry name" value="Fibronectin type III"/>
    <property type="match status" value="2"/>
</dbReference>
<evidence type="ECO:0000259" key="6">
    <source>
        <dbReference type="PROSITE" id="PS50853"/>
    </source>
</evidence>
<keyword evidence="4" id="KW-1133">Transmembrane helix</keyword>
<dbReference type="SMART" id="SM00060">
    <property type="entry name" value="FN3"/>
    <property type="match status" value="4"/>
</dbReference>
<evidence type="ECO:0000256" key="2">
    <source>
        <dbReference type="ARBA" id="ARBA00023319"/>
    </source>
</evidence>
<dbReference type="GeneTree" id="ENSGT00940000157057"/>
<dbReference type="FunFam" id="2.60.40.10:FF:000029">
    <property type="entry name" value="Myomesin 1"/>
    <property type="match status" value="2"/>
</dbReference>
<sequence>IWRCTKKNSCQSQWVMTKMALQMDNSCSCCPECSCNLQRQVICLCKTKMSDKYVREEPMIRGPKFLVRLRSHTVFENTSVKLFCTVEGFPMPILLLLLPVLFPPLSCSLFLPFPCLSAAMLPKIHYTKIKITFLEKFGPVFASEGESATLSATMTLNPNLANLQPEAQWYRDDTRLFDSKWVKIETGRGVTTLKLPNLYKDDEGLYTLRMVTKGGTAEHSAFVSVADGPPPVPAAPGAPMDIKIHDANRDYVIVSWKPPNTTTEGPILGYFVDKCEVGTENWTQCNDHPIKICKYPVSGLFEGHSYYFRVRAVNSHGISKPSRMSDPIATQELKGVPSAPGQVIATTETDTSVLIQWAPPKEPNNLIGYYIDQCVKGSKDWTSANHKPHKSTRFVVSGLTKGETYVFRVQAINELGLSDESQESAPLTVKASLTHPSAPYDIALLNCDGHSMVLNWQKPLHSGGAKIKEYYVDKRRSGTTMWREIHIPPVTERLYKVEGLTEGAVYQFQVYAANLAGLGPASKHSADFTCEAWTMPEPGPAYDLTFCEVRDNSLVVEWQKPVYSGSGPITGYHVEYAKKGTSDWTTANEKAVSHRFHKVTGLEAGTSYVLRVRAVNAAGVGMASMASDPVTAKAVAGAQEVSCVVDAKSGDIVMSFESCQMSENHGHIHTCTHIGRISKLIFKNADKEDFGTYSVSVTNTDGVSSSYKISAEELAKMLALSYDIRHPIIPLKSELAYKILERGRMRFWLQAEEISSNVTYKFFANDKELSGPNKMGHDVSTGIIEFIMDHFTEENEGTFTCQITDGGGKGQSSLVLIGDGFKAALAEAEYQRREYIRVKEGPHFSEFLSLHVGDDCSVTLVCKVANLKKESEFHWYREDTEIIPDVKPDLGSGVCKLPIKLFSLKTAGIYKATISDDRGKDMSQIDISGKVFDDAINKINQLAGASAAELVINCTATGIQLQLEKDKGMYSIVITDPENSHKRTLDLSGDDRGKVVGGLPDVVTIMEKKTLSLTCTVCGDPKPQVSWLKNGAEVEPDDQYVVSLDQGKFASLTIKGVSMEDSGRYTMIVQNKFGGESVDIVVSVYRHGEKIPEAKPTLTPKTIIAPKLPIEIPQPKTQPAPSHAHSAPSPAPPKAAPGRGMKSPTPTRRK</sequence>
<feature type="domain" description="Fibronectin type-III" evidence="6">
    <location>
        <begin position="540"/>
        <end position="637"/>
    </location>
</feature>
<evidence type="ECO:0000256" key="1">
    <source>
        <dbReference type="ARBA" id="ARBA00022737"/>
    </source>
</evidence>
<feature type="domain" description="Fibronectin type-III" evidence="6">
    <location>
        <begin position="438"/>
        <end position="537"/>
    </location>
</feature>
<dbReference type="PRINTS" id="PR00014">
    <property type="entry name" value="FNTYPEIII"/>
</dbReference>
<dbReference type="FunFam" id="2.60.40.10:FF:000670">
    <property type="entry name" value="Myomesin 2"/>
    <property type="match status" value="1"/>
</dbReference>
<dbReference type="SMART" id="SM00408">
    <property type="entry name" value="IGc2"/>
    <property type="match status" value="2"/>
</dbReference>
<dbReference type="Proteomes" id="UP000261420">
    <property type="component" value="Unplaced"/>
</dbReference>
<keyword evidence="8" id="KW-1185">Reference proteome</keyword>
<reference evidence="7" key="1">
    <citation type="submission" date="2025-08" db="UniProtKB">
        <authorList>
            <consortium name="Ensembl"/>
        </authorList>
    </citation>
    <scope>IDENTIFICATION</scope>
</reference>
<dbReference type="InterPro" id="IPR013098">
    <property type="entry name" value="Ig_I-set"/>
</dbReference>
<dbReference type="InterPro" id="IPR003599">
    <property type="entry name" value="Ig_sub"/>
</dbReference>
<dbReference type="Pfam" id="PF00041">
    <property type="entry name" value="fn3"/>
    <property type="match status" value="4"/>
</dbReference>
<dbReference type="SMART" id="SM00409">
    <property type="entry name" value="IG"/>
    <property type="match status" value="6"/>
</dbReference>
<dbReference type="Ensembl" id="ENSSDUT00000029825.1">
    <property type="protein sequence ID" value="ENSSDUP00000029330.1"/>
    <property type="gene ID" value="ENSSDUG00000020883.1"/>
</dbReference>
<feature type="domain" description="Ig-like" evidence="5">
    <location>
        <begin position="842"/>
        <end position="928"/>
    </location>
</feature>
<dbReference type="FunFam" id="2.60.40.10:FF:000192">
    <property type="entry name" value="Myomesin 1"/>
    <property type="match status" value="1"/>
</dbReference>
<dbReference type="FunFam" id="2.60.40.10:FF:000124">
    <property type="entry name" value="Myomesin 1"/>
    <property type="match status" value="1"/>
</dbReference>
<keyword evidence="4" id="KW-0812">Transmembrane</keyword>
<evidence type="ECO:0000313" key="8">
    <source>
        <dbReference type="Proteomes" id="UP000261420"/>
    </source>
</evidence>
<dbReference type="PANTHER" id="PTHR13817:SF182">
    <property type="entry name" value="MYOMESIN-2"/>
    <property type="match status" value="1"/>
</dbReference>
<feature type="compositionally biased region" description="Low complexity" evidence="3">
    <location>
        <begin position="1119"/>
        <end position="1128"/>
    </location>
</feature>
<feature type="domain" description="Ig-like" evidence="5">
    <location>
        <begin position="122"/>
        <end position="224"/>
    </location>
</feature>
<evidence type="ECO:0000259" key="5">
    <source>
        <dbReference type="PROSITE" id="PS50835"/>
    </source>
</evidence>
<dbReference type="Pfam" id="PF07679">
    <property type="entry name" value="I-set"/>
    <property type="match status" value="2"/>
</dbReference>
<keyword evidence="4" id="KW-0472">Membrane</keyword>
<dbReference type="InterPro" id="IPR003598">
    <property type="entry name" value="Ig_sub2"/>
</dbReference>
<dbReference type="InterPro" id="IPR036179">
    <property type="entry name" value="Ig-like_dom_sf"/>
</dbReference>
<feature type="domain" description="Fibronectin type-III" evidence="6">
    <location>
        <begin position="339"/>
        <end position="432"/>
    </location>
</feature>
<dbReference type="Pfam" id="PF00047">
    <property type="entry name" value="ig"/>
    <property type="match status" value="1"/>
</dbReference>
<feature type="domain" description="Fibronectin type-III" evidence="6">
    <location>
        <begin position="238"/>
        <end position="333"/>
    </location>
</feature>
<feature type="transmembrane region" description="Helical" evidence="4">
    <location>
        <begin position="93"/>
        <end position="113"/>
    </location>
</feature>
<dbReference type="InterPro" id="IPR050964">
    <property type="entry name" value="Striated_Muscle_Regulatory"/>
</dbReference>
<evidence type="ECO:0000313" key="7">
    <source>
        <dbReference type="Ensembl" id="ENSSDUP00000029330.1"/>
    </source>
</evidence>
<dbReference type="InterPro" id="IPR007110">
    <property type="entry name" value="Ig-like_dom"/>
</dbReference>
<protein>
    <submittedName>
        <fullName evidence="7">Myomesin 2</fullName>
    </submittedName>
</protein>